<dbReference type="NCBIfam" id="NF004315">
    <property type="entry name" value="PRK05710.1-4"/>
    <property type="match status" value="1"/>
</dbReference>
<dbReference type="Pfam" id="PF00749">
    <property type="entry name" value="tRNA-synt_1c"/>
    <property type="match status" value="2"/>
</dbReference>
<dbReference type="PANTHER" id="PTHR43311:SF1">
    <property type="entry name" value="GLUTAMYL-Q TRNA(ASP) SYNTHETASE"/>
    <property type="match status" value="1"/>
</dbReference>
<dbReference type="EMBL" id="SRXV01000002">
    <property type="protein sequence ID" value="TGY92996.1"/>
    <property type="molecule type" value="Genomic_DNA"/>
</dbReference>
<name>A0A4S2HAT3_9PROT</name>
<reference evidence="9 10" key="1">
    <citation type="journal article" date="2013" name="Int. J. Syst. Evol. Microbiol.">
        <title>Marinicauda pacifica gen. nov., sp. nov., a prosthecate alphaproteobacterium of the family Hyphomonadaceae isolated from deep seawater.</title>
        <authorList>
            <person name="Zhang X.Y."/>
            <person name="Li G.W."/>
            <person name="Wang C.S."/>
            <person name="Zhang Y.J."/>
            <person name="Xu X.W."/>
            <person name="Li H."/>
            <person name="Liu A."/>
            <person name="Liu C."/>
            <person name="Xie B.B."/>
            <person name="Qin Q.L."/>
            <person name="Xu Z."/>
            <person name="Chen X.L."/>
            <person name="Zhou B.C."/>
            <person name="Zhang Y.Z."/>
        </authorList>
    </citation>
    <scope>NUCLEOTIDE SEQUENCE [LARGE SCALE GENOMIC DNA]</scope>
    <source>
        <strain evidence="9 10">P-1 km-3</strain>
    </source>
</reference>
<dbReference type="InterPro" id="IPR001412">
    <property type="entry name" value="aa-tRNA-synth_I_CS"/>
</dbReference>
<evidence type="ECO:0000256" key="7">
    <source>
        <dbReference type="RuleBase" id="RU363037"/>
    </source>
</evidence>
<accession>A0A4S2HAT3</accession>
<keyword evidence="3 7" id="KW-0547">Nucleotide-binding</keyword>
<dbReference type="InterPro" id="IPR020058">
    <property type="entry name" value="Glu/Gln-tRNA-synth_Ib_cat-dom"/>
</dbReference>
<evidence type="ECO:0000256" key="3">
    <source>
        <dbReference type="ARBA" id="ARBA00022741"/>
    </source>
</evidence>
<keyword evidence="7" id="KW-0648">Protein biosynthesis</keyword>
<dbReference type="RefSeq" id="WP_135944665.1">
    <property type="nucleotide sequence ID" value="NZ_BMEI01000002.1"/>
</dbReference>
<organism evidence="9 10">
    <name type="scientific">Marinicauda pacifica</name>
    <dbReference type="NCBI Taxonomy" id="1133559"/>
    <lineage>
        <taxon>Bacteria</taxon>
        <taxon>Pseudomonadati</taxon>
        <taxon>Pseudomonadota</taxon>
        <taxon>Alphaproteobacteria</taxon>
        <taxon>Maricaulales</taxon>
        <taxon>Maricaulaceae</taxon>
        <taxon>Marinicauda</taxon>
    </lineage>
</organism>
<comment type="similarity">
    <text evidence="7">Belongs to the class-I aminoacyl-tRNA synthetase family.</text>
</comment>
<evidence type="ECO:0000256" key="4">
    <source>
        <dbReference type="ARBA" id="ARBA00022833"/>
    </source>
</evidence>
<dbReference type="GO" id="GO:0005829">
    <property type="term" value="C:cytosol"/>
    <property type="evidence" value="ECO:0007669"/>
    <property type="project" value="TreeGrafter"/>
</dbReference>
<keyword evidence="5 7" id="KW-0067">ATP-binding</keyword>
<dbReference type="Gene3D" id="3.40.50.620">
    <property type="entry name" value="HUPs"/>
    <property type="match status" value="1"/>
</dbReference>
<dbReference type="SUPFAM" id="SSF52374">
    <property type="entry name" value="Nucleotidylyl transferase"/>
    <property type="match status" value="1"/>
</dbReference>
<keyword evidence="6 7" id="KW-0030">Aminoacyl-tRNA synthetase</keyword>
<keyword evidence="10" id="KW-1185">Reference proteome</keyword>
<dbReference type="InterPro" id="IPR049940">
    <property type="entry name" value="GluQ/Sye"/>
</dbReference>
<dbReference type="InterPro" id="IPR014729">
    <property type="entry name" value="Rossmann-like_a/b/a_fold"/>
</dbReference>
<dbReference type="PANTHER" id="PTHR43311">
    <property type="entry name" value="GLUTAMATE--TRNA LIGASE"/>
    <property type="match status" value="1"/>
</dbReference>
<dbReference type="OrthoDB" id="9807503at2"/>
<keyword evidence="2" id="KW-0479">Metal-binding</keyword>
<evidence type="ECO:0000313" key="10">
    <source>
        <dbReference type="Proteomes" id="UP000305451"/>
    </source>
</evidence>
<sequence length="292" mass="32784">MSDFTTRFAPSPTGLLHLGHAFSALTAFEAAREAGGRFLLRVEDIDVTRCTLEFEQAIFEDLAWLGLEWETPVRRQSAHFPEYQRVLHTLAARGLVYRCFKTRKEIAEEIARAPHHPGEGPEGVIYPGPESPLSAAQEADRLARGDAFAWRLSMRACREALGSRFDALTFIEEGEGPQGEHGELPARPETLGDVILGRKDVGTSYHLACTHDDALQGVTHVVRGLDLFFATHVHRLLQALMDWPVPRYRHHRLLLDEDGQRFAKRDKSLTLQALRESGETPQSIRTRIGMTS</sequence>
<comment type="caution">
    <text evidence="9">The sequence shown here is derived from an EMBL/GenBank/DDBJ whole genome shotgun (WGS) entry which is preliminary data.</text>
</comment>
<evidence type="ECO:0000256" key="1">
    <source>
        <dbReference type="ARBA" id="ARBA00022598"/>
    </source>
</evidence>
<dbReference type="EC" id="6.1.1.-" evidence="9"/>
<dbReference type="PRINTS" id="PR00987">
    <property type="entry name" value="TRNASYNTHGLU"/>
</dbReference>
<protein>
    <submittedName>
        <fullName evidence="9">tRNA glutamyl-Q(34) synthetase GluQRS</fullName>
        <ecNumber evidence="9">6.1.1.-</ecNumber>
    </submittedName>
</protein>
<evidence type="ECO:0000313" key="9">
    <source>
        <dbReference type="EMBL" id="TGY92996.1"/>
    </source>
</evidence>
<keyword evidence="1 7" id="KW-0436">Ligase</keyword>
<dbReference type="Proteomes" id="UP000305451">
    <property type="component" value="Unassembled WGS sequence"/>
</dbReference>
<gene>
    <name evidence="9" type="ORF">E5162_07985</name>
</gene>
<dbReference type="GO" id="GO:0005524">
    <property type="term" value="F:ATP binding"/>
    <property type="evidence" value="ECO:0007669"/>
    <property type="project" value="UniProtKB-KW"/>
</dbReference>
<evidence type="ECO:0000256" key="2">
    <source>
        <dbReference type="ARBA" id="ARBA00022723"/>
    </source>
</evidence>
<dbReference type="GO" id="GO:0006424">
    <property type="term" value="P:glutamyl-tRNA aminoacylation"/>
    <property type="evidence" value="ECO:0007669"/>
    <property type="project" value="TreeGrafter"/>
</dbReference>
<dbReference type="GO" id="GO:0004818">
    <property type="term" value="F:glutamate-tRNA ligase activity"/>
    <property type="evidence" value="ECO:0007669"/>
    <property type="project" value="TreeGrafter"/>
</dbReference>
<evidence type="ECO:0000256" key="5">
    <source>
        <dbReference type="ARBA" id="ARBA00022840"/>
    </source>
</evidence>
<dbReference type="PROSITE" id="PS00178">
    <property type="entry name" value="AA_TRNA_LIGASE_I"/>
    <property type="match status" value="1"/>
</dbReference>
<proteinExistence type="inferred from homology"/>
<feature type="domain" description="Glutamyl/glutaminyl-tRNA synthetase class Ib catalytic" evidence="8">
    <location>
        <begin position="183"/>
        <end position="286"/>
    </location>
</feature>
<evidence type="ECO:0000259" key="8">
    <source>
        <dbReference type="Pfam" id="PF00749"/>
    </source>
</evidence>
<dbReference type="AlphaFoldDB" id="A0A4S2HAT3"/>
<keyword evidence="4" id="KW-0862">Zinc</keyword>
<dbReference type="InterPro" id="IPR000924">
    <property type="entry name" value="Glu/Gln-tRNA-synth"/>
</dbReference>
<evidence type="ECO:0000256" key="6">
    <source>
        <dbReference type="ARBA" id="ARBA00023146"/>
    </source>
</evidence>
<feature type="domain" description="Glutamyl/glutaminyl-tRNA synthetase class Ib catalytic" evidence="8">
    <location>
        <begin position="5"/>
        <end position="109"/>
    </location>
</feature>